<dbReference type="EMBL" id="LT635759">
    <property type="protein sequence ID" value="SGZ53554.1"/>
    <property type="molecule type" value="Genomic_DNA"/>
</dbReference>
<feature type="transmembrane region" description="Helical" evidence="6">
    <location>
        <begin position="223"/>
        <end position="240"/>
    </location>
</feature>
<evidence type="ECO:0000256" key="2">
    <source>
        <dbReference type="ARBA" id="ARBA00005587"/>
    </source>
</evidence>
<feature type="transmembrane region" description="Helical" evidence="6">
    <location>
        <begin position="193"/>
        <end position="211"/>
    </location>
</feature>
<reference evidence="9 10" key="1">
    <citation type="submission" date="2016-10" db="EMBL/GenBank/DDBJ databases">
        <authorList>
            <person name="de Groot N.N."/>
        </authorList>
    </citation>
    <scope>NUCLEOTIDE SEQUENCE [LARGE SCALE GENOMIC DNA]</scope>
    <source>
        <strain evidence="7 10">CBS 141442</strain>
        <strain evidence="8 9">PYCC 4715</strain>
    </source>
</reference>
<protein>
    <submittedName>
        <fullName evidence="7">CIC11C00000001270</fullName>
    </submittedName>
    <submittedName>
        <fullName evidence="8">CIC11C00000002607</fullName>
    </submittedName>
</protein>
<comment type="similarity">
    <text evidence="2">Belongs to the acetate uptake transporter (AceTr) (TC 2.A.96) family.</text>
</comment>
<evidence type="ECO:0000256" key="6">
    <source>
        <dbReference type="SAM" id="Phobius"/>
    </source>
</evidence>
<feature type="transmembrane region" description="Helical" evidence="6">
    <location>
        <begin position="134"/>
        <end position="154"/>
    </location>
</feature>
<evidence type="ECO:0000313" key="7">
    <source>
        <dbReference type="EMBL" id="SGZ53554.1"/>
    </source>
</evidence>
<keyword evidence="5 6" id="KW-0472">Membrane</keyword>
<dbReference type="PANTHER" id="PTHR31123:SF1">
    <property type="entry name" value="ACCUMULATION OF DYADS PROTEIN 2-RELATED"/>
    <property type="match status" value="1"/>
</dbReference>
<evidence type="ECO:0000256" key="5">
    <source>
        <dbReference type="ARBA" id="ARBA00023136"/>
    </source>
</evidence>
<dbReference type="GO" id="GO:0005886">
    <property type="term" value="C:plasma membrane"/>
    <property type="evidence" value="ECO:0007669"/>
    <property type="project" value="TreeGrafter"/>
</dbReference>
<feature type="transmembrane region" description="Helical" evidence="6">
    <location>
        <begin position="70"/>
        <end position="91"/>
    </location>
</feature>
<keyword evidence="10" id="KW-1185">Reference proteome</keyword>
<organism evidence="7 10">
    <name type="scientific">Sungouiella intermedia</name>
    <dbReference type="NCBI Taxonomy" id="45354"/>
    <lineage>
        <taxon>Eukaryota</taxon>
        <taxon>Fungi</taxon>
        <taxon>Dikarya</taxon>
        <taxon>Ascomycota</taxon>
        <taxon>Saccharomycotina</taxon>
        <taxon>Pichiomycetes</taxon>
        <taxon>Metschnikowiaceae</taxon>
        <taxon>Sungouiella</taxon>
    </lineage>
</organism>
<dbReference type="Pfam" id="PF01184">
    <property type="entry name" value="Gpr1_Fun34_YaaH"/>
    <property type="match status" value="1"/>
</dbReference>
<evidence type="ECO:0000313" key="8">
    <source>
        <dbReference type="EMBL" id="SGZ58340.1"/>
    </source>
</evidence>
<keyword evidence="3 6" id="KW-0812">Transmembrane</keyword>
<dbReference type="InterPro" id="IPR051633">
    <property type="entry name" value="AceTr"/>
</dbReference>
<dbReference type="EMBL" id="LT635769">
    <property type="protein sequence ID" value="SGZ58340.1"/>
    <property type="molecule type" value="Genomic_DNA"/>
</dbReference>
<dbReference type="NCBIfam" id="NF038013">
    <property type="entry name" value="AceTr_1"/>
    <property type="match status" value="1"/>
</dbReference>
<dbReference type="Proteomes" id="UP000182334">
    <property type="component" value="Chromosome IV"/>
</dbReference>
<evidence type="ECO:0000313" key="10">
    <source>
        <dbReference type="Proteomes" id="UP000182334"/>
    </source>
</evidence>
<evidence type="ECO:0000256" key="3">
    <source>
        <dbReference type="ARBA" id="ARBA00022692"/>
    </source>
</evidence>
<proteinExistence type="inferred from homology"/>
<dbReference type="OrthoDB" id="3648309at2759"/>
<evidence type="ECO:0000313" key="9">
    <source>
        <dbReference type="Proteomes" id="UP000182259"/>
    </source>
</evidence>
<accession>A0A1L0BTI7</accession>
<keyword evidence="4 6" id="KW-1133">Transmembrane helix</keyword>
<feature type="transmembrane region" description="Helical" evidence="6">
    <location>
        <begin position="103"/>
        <end position="122"/>
    </location>
</feature>
<dbReference type="Proteomes" id="UP000182259">
    <property type="component" value="Chromosome VI"/>
</dbReference>
<dbReference type="AlphaFoldDB" id="A0A1L0BTI7"/>
<name>A0A1L0BTI7_9ASCO</name>
<feature type="transmembrane region" description="Helical" evidence="6">
    <location>
        <begin position="166"/>
        <end position="187"/>
    </location>
</feature>
<dbReference type="STRING" id="45354.A0A1L0BTI7"/>
<dbReference type="PANTHER" id="PTHR31123">
    <property type="entry name" value="ACCUMULATION OF DYADS PROTEIN 2-RELATED"/>
    <property type="match status" value="1"/>
</dbReference>
<evidence type="ECO:0000256" key="4">
    <source>
        <dbReference type="ARBA" id="ARBA00022989"/>
    </source>
</evidence>
<dbReference type="GO" id="GO:0015123">
    <property type="term" value="F:acetate transmembrane transporter activity"/>
    <property type="evidence" value="ECO:0007669"/>
    <property type="project" value="TreeGrafter"/>
</dbReference>
<dbReference type="InterPro" id="IPR000791">
    <property type="entry name" value="Gpr1/Fun34/SatP-like"/>
</dbReference>
<gene>
    <name evidence="8" type="ORF">SAMEA4029009_CIC11G00000002607</name>
    <name evidence="7" type="ORF">SAMEA4029010_CIC11G00000001270</name>
</gene>
<evidence type="ECO:0000256" key="1">
    <source>
        <dbReference type="ARBA" id="ARBA00004141"/>
    </source>
</evidence>
<comment type="subcellular location">
    <subcellularLocation>
        <location evidence="1">Membrane</location>
        <topology evidence="1">Multi-pass membrane protein</topology>
    </subcellularLocation>
</comment>
<sequence length="260" mass="27824">MVEHNLQGDEDSLYTTNSDYTSSIPVGKVQLKGTSNEFIVIGNKKYYTHELMSAFGGTLNPGPAPYQHEYGNPAALGLSAFAMTTFVLSLFNAQAMGITTPNVVLGLACFYGGAAQFATGLWELFLGNTFGGTALTLFGSFWLSFAAIRIGAFGIEEAYKGAEDQFANAVGFFLIGWAMFTFMLTLATMKSTLAFFLLFFSLTITFILLAIGAMTGVVGVTRAGGVTGVITAFIAWYNAWAGTATSQNSYFTSHVIPLPH</sequence>